<dbReference type="RefSeq" id="WP_117001330.1">
    <property type="nucleotide sequence ID" value="NZ_BMJS01000001.1"/>
</dbReference>
<reference evidence="2" key="2">
    <citation type="submission" date="2020-09" db="EMBL/GenBank/DDBJ databases">
        <authorList>
            <person name="Sun Q."/>
            <person name="Zhou Y."/>
        </authorList>
    </citation>
    <scope>NUCLEOTIDE SEQUENCE</scope>
    <source>
        <strain evidence="2">CGMCC 1.15758</strain>
    </source>
</reference>
<evidence type="ECO:0000313" key="2">
    <source>
        <dbReference type="EMBL" id="GGF87046.1"/>
    </source>
</evidence>
<dbReference type="OrthoDB" id="8161726at2"/>
<keyword evidence="1" id="KW-0732">Signal</keyword>
<dbReference type="AlphaFoldDB" id="A0A8J3E7B7"/>
<feature type="chain" id="PRO_5035181340" description="Excinuclease ATPase subunit" evidence="1">
    <location>
        <begin position="22"/>
        <end position="151"/>
    </location>
</feature>
<dbReference type="PROSITE" id="PS51257">
    <property type="entry name" value="PROKAR_LIPOPROTEIN"/>
    <property type="match status" value="1"/>
</dbReference>
<dbReference type="EMBL" id="BMJS01000001">
    <property type="protein sequence ID" value="GGF87046.1"/>
    <property type="molecule type" value="Genomic_DNA"/>
</dbReference>
<organism evidence="2 3">
    <name type="scientific">Cysteiniphilum litorale</name>
    <dbReference type="NCBI Taxonomy" id="2056700"/>
    <lineage>
        <taxon>Bacteria</taxon>
        <taxon>Pseudomonadati</taxon>
        <taxon>Pseudomonadota</taxon>
        <taxon>Gammaproteobacteria</taxon>
        <taxon>Thiotrichales</taxon>
        <taxon>Fastidiosibacteraceae</taxon>
        <taxon>Cysteiniphilum</taxon>
    </lineage>
</organism>
<reference evidence="2" key="1">
    <citation type="journal article" date="2014" name="Int. J. Syst. Evol. Microbiol.">
        <title>Complete genome sequence of Corynebacterium casei LMG S-19264T (=DSM 44701T), isolated from a smear-ripened cheese.</title>
        <authorList>
            <consortium name="US DOE Joint Genome Institute (JGI-PGF)"/>
            <person name="Walter F."/>
            <person name="Albersmeier A."/>
            <person name="Kalinowski J."/>
            <person name="Ruckert C."/>
        </authorList>
    </citation>
    <scope>NUCLEOTIDE SEQUENCE</scope>
    <source>
        <strain evidence="2">CGMCC 1.15758</strain>
    </source>
</reference>
<proteinExistence type="predicted"/>
<sequence>MKRSKLINTALPIFVATTALAISACSSNTGLGNYNINQAMSSMPTKVKTQTTDFKFYFGKNSAPAGAKDLGEITTSRRANAFAKDPVASCNWVFYSALLSLESQAKEMGGDGVANIQSNWKNNTTSSTDTYVCENGLWMSGVALKGNAIKQ</sequence>
<accession>A0A8J3E7B7</accession>
<feature type="signal peptide" evidence="1">
    <location>
        <begin position="1"/>
        <end position="21"/>
    </location>
</feature>
<evidence type="ECO:0000313" key="3">
    <source>
        <dbReference type="Proteomes" id="UP000636949"/>
    </source>
</evidence>
<evidence type="ECO:0008006" key="4">
    <source>
        <dbReference type="Google" id="ProtNLM"/>
    </source>
</evidence>
<evidence type="ECO:0000256" key="1">
    <source>
        <dbReference type="SAM" id="SignalP"/>
    </source>
</evidence>
<keyword evidence="3" id="KW-1185">Reference proteome</keyword>
<name>A0A8J3E7B7_9GAMM</name>
<comment type="caution">
    <text evidence="2">The sequence shown here is derived from an EMBL/GenBank/DDBJ whole genome shotgun (WGS) entry which is preliminary data.</text>
</comment>
<dbReference type="Proteomes" id="UP000636949">
    <property type="component" value="Unassembled WGS sequence"/>
</dbReference>
<protein>
    <recommendedName>
        <fullName evidence="4">Excinuclease ATPase subunit</fullName>
    </recommendedName>
</protein>
<gene>
    <name evidence="2" type="ORF">GCM10010995_00510</name>
</gene>